<keyword evidence="1" id="KW-0614">Plasmid</keyword>
<evidence type="ECO:0000313" key="1">
    <source>
        <dbReference type="EMBL" id="QFX78154.1"/>
    </source>
</evidence>
<gene>
    <name evidence="1" type="ORF">PNK5461_c0004</name>
</gene>
<sequence length="66" mass="7301">MANNAIDNPVLAVANRYDRLDPQLLRVALDAGICEKGIDALIADAYFFELDDVAAERALRQAINRQ</sequence>
<proteinExistence type="predicted"/>
<organism evidence="1">
    <name type="scientific">Pseudomonas aeruginosa</name>
    <dbReference type="NCBI Taxonomy" id="287"/>
    <lineage>
        <taxon>Bacteria</taxon>
        <taxon>Pseudomonadati</taxon>
        <taxon>Pseudomonadota</taxon>
        <taxon>Gammaproteobacteria</taxon>
        <taxon>Pseudomonadales</taxon>
        <taxon>Pseudomonadaceae</taxon>
        <taxon>Pseudomonas</taxon>
    </lineage>
</organism>
<dbReference type="AlphaFoldDB" id="A0A5P9W9M0"/>
<dbReference type="EMBL" id="MN433456">
    <property type="protein sequence ID" value="QFX78154.1"/>
    <property type="molecule type" value="Genomic_DNA"/>
</dbReference>
<geneLocation type="plasmid" evidence="1">
    <name>unnamed</name>
</geneLocation>
<name>A0A5P9W9M0_PSEAI</name>
<accession>A0A5P9W9M0</accession>
<reference evidence="1" key="1">
    <citation type="submission" date="2019-09" db="EMBL/GenBank/DDBJ databases">
        <authorList>
            <person name="Li Z."/>
        </authorList>
    </citation>
    <scope>NUCLEOTIDE SEQUENCE</scope>
    <source>
        <strain evidence="1">PAB546</strain>
        <plasmid evidence="1">unnamed</plasmid>
    </source>
</reference>
<protein>
    <submittedName>
        <fullName evidence="1">Uncharacterized protein</fullName>
    </submittedName>
</protein>
<dbReference type="RefSeq" id="WP_242417892.1">
    <property type="nucleotide sequence ID" value="NZ_CP081204.1"/>
</dbReference>